<dbReference type="InterPro" id="IPR000792">
    <property type="entry name" value="Tscrpt_reg_LuxR_C"/>
</dbReference>
<dbReference type="InterPro" id="IPR036388">
    <property type="entry name" value="WH-like_DNA-bd_sf"/>
</dbReference>
<dbReference type="Pfam" id="PF00196">
    <property type="entry name" value="GerE"/>
    <property type="match status" value="1"/>
</dbReference>
<comment type="caution">
    <text evidence="2">The sequence shown here is derived from an EMBL/GenBank/DDBJ whole genome shotgun (WGS) entry which is preliminary data.</text>
</comment>
<evidence type="ECO:0000259" key="1">
    <source>
        <dbReference type="SMART" id="SM00421"/>
    </source>
</evidence>
<dbReference type="AlphaFoldDB" id="A0A542ZGX6"/>
<dbReference type="OrthoDB" id="3362530at2"/>
<dbReference type="EMBL" id="VFOQ01000001">
    <property type="protein sequence ID" value="TQL59632.1"/>
    <property type="molecule type" value="Genomic_DNA"/>
</dbReference>
<dbReference type="Gene3D" id="1.10.10.10">
    <property type="entry name" value="Winged helix-like DNA-binding domain superfamily/Winged helix DNA-binding domain"/>
    <property type="match status" value="1"/>
</dbReference>
<evidence type="ECO:0000313" key="2">
    <source>
        <dbReference type="EMBL" id="TQL59632.1"/>
    </source>
</evidence>
<dbReference type="GO" id="GO:0006355">
    <property type="term" value="P:regulation of DNA-templated transcription"/>
    <property type="evidence" value="ECO:0007669"/>
    <property type="project" value="InterPro"/>
</dbReference>
<dbReference type="GO" id="GO:0003677">
    <property type="term" value="F:DNA binding"/>
    <property type="evidence" value="ECO:0007669"/>
    <property type="project" value="InterPro"/>
</dbReference>
<reference evidence="2 3" key="1">
    <citation type="submission" date="2019-06" db="EMBL/GenBank/DDBJ databases">
        <title>Sequencing the genomes of 1000 actinobacteria strains.</title>
        <authorList>
            <person name="Klenk H.-P."/>
        </authorList>
    </citation>
    <scope>NUCLEOTIDE SEQUENCE [LARGE SCALE GENOMIC DNA]</scope>
    <source>
        <strain evidence="2 3">DSM 18082</strain>
    </source>
</reference>
<sequence>MTLSGSWPEIAEQSAHLTRCVAAAVSAVTADPGSGGARLLGSTGEEVRATFEQLQAETQRSVWALAPQPGDPRTLHTEADECSRRRGLDLRTIVDEGAVQRPIAAPEVLLRRQIRVAPVLLQMLLVDEDRIVVDGPRMTTGSRSGWLVWDPATVEAARSLWRSTEAASAQLPPSAVFLSERQRRIAQGLVDGLTDGAMARALGVSLRTVASEVRTLMEAVEARSRYQAGMRLVSP</sequence>
<dbReference type="SMART" id="SM00421">
    <property type="entry name" value="HTH_LUXR"/>
    <property type="match status" value="1"/>
</dbReference>
<dbReference type="SUPFAM" id="SSF46894">
    <property type="entry name" value="C-terminal effector domain of the bipartite response regulators"/>
    <property type="match status" value="1"/>
</dbReference>
<feature type="domain" description="HTH luxR-type" evidence="1">
    <location>
        <begin position="175"/>
        <end position="232"/>
    </location>
</feature>
<keyword evidence="3" id="KW-1185">Reference proteome</keyword>
<protein>
    <submittedName>
        <fullName evidence="2">Regulatory LuxR family protein</fullName>
    </submittedName>
</protein>
<dbReference type="Proteomes" id="UP000319514">
    <property type="component" value="Unassembled WGS sequence"/>
</dbReference>
<name>A0A542ZGX6_9MICO</name>
<gene>
    <name evidence="2" type="ORF">FB474_0994</name>
</gene>
<evidence type="ECO:0000313" key="3">
    <source>
        <dbReference type="Proteomes" id="UP000319514"/>
    </source>
</evidence>
<dbReference type="RefSeq" id="WP_141787628.1">
    <property type="nucleotide sequence ID" value="NZ_BAAAKX010000004.1"/>
</dbReference>
<organism evidence="2 3">
    <name type="scientific">Oryzihumus leptocrescens</name>
    <dbReference type="NCBI Taxonomy" id="297536"/>
    <lineage>
        <taxon>Bacteria</taxon>
        <taxon>Bacillati</taxon>
        <taxon>Actinomycetota</taxon>
        <taxon>Actinomycetes</taxon>
        <taxon>Micrococcales</taxon>
        <taxon>Intrasporangiaceae</taxon>
        <taxon>Oryzihumus</taxon>
    </lineage>
</organism>
<dbReference type="InterPro" id="IPR016032">
    <property type="entry name" value="Sig_transdc_resp-reg_C-effctor"/>
</dbReference>
<proteinExistence type="predicted"/>
<accession>A0A542ZGX6</accession>